<keyword evidence="2" id="KW-1185">Reference proteome</keyword>
<dbReference type="GO" id="GO:0006741">
    <property type="term" value="P:NADP+ biosynthetic process"/>
    <property type="evidence" value="ECO:0007669"/>
    <property type="project" value="InterPro"/>
</dbReference>
<protein>
    <recommendedName>
        <fullName evidence="3">ATP-NAD/AcoX kinase</fullName>
    </recommendedName>
</protein>
<dbReference type="PANTHER" id="PTHR40697:SF2">
    <property type="entry name" value="ATP-NAD KINASE-RELATED"/>
    <property type="match status" value="1"/>
</dbReference>
<reference evidence="1 2" key="1">
    <citation type="journal article" date="2017" name="Antonie Van Leeuwenhoek">
        <title>Rhizobium rhizosphaerae sp. nov., a novel species isolated from rice rhizosphere.</title>
        <authorList>
            <person name="Zhao J.J."/>
            <person name="Zhang J."/>
            <person name="Zhang R.J."/>
            <person name="Zhang C.W."/>
            <person name="Yin H.Q."/>
            <person name="Zhang X.X."/>
        </authorList>
    </citation>
    <scope>NUCLEOTIDE SEQUENCE [LARGE SCALE GENOMIC DNA]</scope>
    <source>
        <strain evidence="1 2">E3</strain>
    </source>
</reference>
<dbReference type="PANTHER" id="PTHR40697">
    <property type="entry name" value="ACETOIN CATABOLISM PROTEIN X"/>
    <property type="match status" value="1"/>
</dbReference>
<dbReference type="OrthoDB" id="5511344at2"/>
<dbReference type="Pfam" id="PF20143">
    <property type="entry name" value="NAD_kinase_C"/>
    <property type="match status" value="1"/>
</dbReference>
<dbReference type="Gene3D" id="3.40.50.10330">
    <property type="entry name" value="Probable inorganic polyphosphate/atp-NAD kinase, domain 1"/>
    <property type="match status" value="1"/>
</dbReference>
<dbReference type="InterPro" id="IPR016064">
    <property type="entry name" value="NAD/diacylglycerol_kinase_sf"/>
</dbReference>
<dbReference type="STRING" id="1127673.GLIP_0812"/>
<name>K6Y5D8_9ALTE</name>
<dbReference type="GO" id="GO:0005524">
    <property type="term" value="F:ATP binding"/>
    <property type="evidence" value="ECO:0007669"/>
    <property type="project" value="UniProtKB-ARBA"/>
</dbReference>
<evidence type="ECO:0000313" key="1">
    <source>
        <dbReference type="EMBL" id="GAC13457.1"/>
    </source>
</evidence>
<dbReference type="SUPFAM" id="SSF111331">
    <property type="entry name" value="NAD kinase/diacylglycerol kinase-like"/>
    <property type="match status" value="1"/>
</dbReference>
<evidence type="ECO:0008006" key="3">
    <source>
        <dbReference type="Google" id="ProtNLM"/>
    </source>
</evidence>
<sequence>MRTFKLGLIINPFAGIGGALALKGSDGKEIREKALAMGAEKRANAKTRLALEEIASLHENIEIYTASGEMGEDLSRSMGFNTQVVYQTDPDQTEAIDSQNTAAKLLDAQVDLILFAGGDGTARNIYDIVADQVAVLGVPAGCKIHSGVYAITPKSAGRVVKMLIQGEIVSLSEAEVKDIDEDKFRQGKVNAKYYGEMRVPTELRYIQAVKMGGKESENLVLIDIAAQIIEMMQELPETVFVMGSGSTVATIMQELGLDNTLLGVDLVVNQQLVHQDATENDILNYVEQTPSKLVITLIGGQGHLFGRGNQQLSPAVLRAVGRQNICVVATKSKIQSLQGRPLISDSGDMHLDAELAGLIPVITGYRDQVLYPIAES</sequence>
<dbReference type="InterPro" id="IPR017438">
    <property type="entry name" value="ATP-NAD_kinase_N"/>
</dbReference>
<proteinExistence type="predicted"/>
<dbReference type="EMBL" id="BAEN01000021">
    <property type="protein sequence ID" value="GAC13457.1"/>
    <property type="molecule type" value="Genomic_DNA"/>
</dbReference>
<dbReference type="RefSeq" id="WP_008843274.1">
    <property type="nucleotide sequence ID" value="NZ_BAEN01000021.1"/>
</dbReference>
<dbReference type="AlphaFoldDB" id="K6Y5D8"/>
<accession>K6Y5D8</accession>
<comment type="caution">
    <text evidence="1">The sequence shown here is derived from an EMBL/GenBank/DDBJ whole genome shotgun (WGS) entry which is preliminary data.</text>
</comment>
<gene>
    <name evidence="1" type="ORF">GLIP_0812</name>
</gene>
<dbReference type="PIRSF" id="PIRSF016907">
    <property type="entry name" value="Kin_ATP-NAD"/>
    <property type="match status" value="1"/>
</dbReference>
<dbReference type="Pfam" id="PF01513">
    <property type="entry name" value="NAD_kinase"/>
    <property type="match status" value="1"/>
</dbReference>
<organism evidence="1 2">
    <name type="scientific">Aliiglaciecola lipolytica E3</name>
    <dbReference type="NCBI Taxonomy" id="1127673"/>
    <lineage>
        <taxon>Bacteria</taxon>
        <taxon>Pseudomonadati</taxon>
        <taxon>Pseudomonadota</taxon>
        <taxon>Gammaproteobacteria</taxon>
        <taxon>Alteromonadales</taxon>
        <taxon>Alteromonadaceae</taxon>
        <taxon>Aliiglaciecola</taxon>
    </lineage>
</organism>
<dbReference type="GO" id="GO:0003951">
    <property type="term" value="F:NAD+ kinase activity"/>
    <property type="evidence" value="ECO:0007669"/>
    <property type="project" value="InterPro"/>
</dbReference>
<evidence type="ECO:0000313" key="2">
    <source>
        <dbReference type="Proteomes" id="UP000006334"/>
    </source>
</evidence>
<dbReference type="InterPro" id="IPR002504">
    <property type="entry name" value="NADK"/>
</dbReference>
<dbReference type="GO" id="GO:0051287">
    <property type="term" value="F:NAD binding"/>
    <property type="evidence" value="ECO:0007669"/>
    <property type="project" value="UniProtKB-ARBA"/>
</dbReference>
<dbReference type="InterPro" id="IPR039065">
    <property type="entry name" value="AcoX-like"/>
</dbReference>
<dbReference type="InterPro" id="IPR011386">
    <property type="entry name" value="Put_ATP-NAD_kin"/>
</dbReference>
<dbReference type="Proteomes" id="UP000006334">
    <property type="component" value="Unassembled WGS sequence"/>
</dbReference>
<dbReference type="eggNOG" id="COG3199">
    <property type="taxonomic scope" value="Bacteria"/>
</dbReference>